<accession>A0A0C7AUD0</accession>
<organism evidence="1">
    <name type="scientific">Klebsiella pneumoniae</name>
    <dbReference type="NCBI Taxonomy" id="573"/>
    <lineage>
        <taxon>Bacteria</taxon>
        <taxon>Pseudomonadati</taxon>
        <taxon>Pseudomonadota</taxon>
        <taxon>Gammaproteobacteria</taxon>
        <taxon>Enterobacterales</taxon>
        <taxon>Enterobacteriaceae</taxon>
        <taxon>Klebsiella/Raoultella group</taxon>
        <taxon>Klebsiella</taxon>
        <taxon>Klebsiella pneumoniae complex</taxon>
    </lineage>
</organism>
<dbReference type="EMBL" id="NDBK01000080">
    <property type="protein sequence ID" value="OVF69079.1"/>
    <property type="molecule type" value="Genomic_DNA"/>
</dbReference>
<proteinExistence type="predicted"/>
<dbReference type="Proteomes" id="UP000196447">
    <property type="component" value="Unassembled WGS sequence"/>
</dbReference>
<geneLocation type="plasmid" evidence="1">
    <name>pRYC11</name>
</geneLocation>
<evidence type="ECO:0000313" key="2">
    <source>
        <dbReference type="EMBL" id="OVF69079.1"/>
    </source>
</evidence>
<dbReference type="PATRIC" id="fig|573.1370.peg.3282"/>
<dbReference type="AlphaFoldDB" id="A0A0C7AUD0"/>
<evidence type="ECO:0000313" key="3">
    <source>
        <dbReference type="Proteomes" id="UP000196447"/>
    </source>
</evidence>
<keyword evidence="1" id="KW-0614">Plasmid</keyword>
<gene>
    <name evidence="1" type="primary">hypothetical protein</name>
    <name evidence="2" type="ORF">B5L96_18575</name>
</gene>
<name>A0A0C7AUD0_KLEPN</name>
<evidence type="ECO:0000313" key="1">
    <source>
        <dbReference type="EMBL" id="CDR98204.1"/>
    </source>
</evidence>
<protein>
    <recommendedName>
        <fullName evidence="4">YdeA protein</fullName>
    </recommendedName>
</protein>
<sequence length="410" mass="45533">MMREKSRRPSPLQRRVLIVLAALGAKRPGPVATRDIERVLEQGGDAPVYGPNLRASCRRMEAAGWLRTLRAPNLQLAVELTDAGRALAAPLLADEQARVLAEQRAAAVRVLPLVRMKAVYESDSFGDERPVALDDRWHLAVRGDYVIRLDGTTCLQLWNAAGQLTRLEGDPLQIATWLQACHDAGIAVRVQINESATPEEGALNVTAPADRTDTWYRQLDVALQAEGISGLNEEIRQAVITPGEGLRDLPAPARLLQVLRDSAEAFPLTAAGYEEDTEAALADLLARAGFAGDQVHELQWHRIRWPLMSQEEADRRELNTLLNNLERQQLYCNREQLTEIVFSPVRKPGERWTERLQWLLMTDGFGFRSPLSREAGARALAILAGYTGREVTEHLATVMVWNDAGTGERP</sequence>
<reference evidence="1" key="1">
    <citation type="submission" date="2014-05" db="EMBL/GenBank/DDBJ databases">
        <authorList>
            <person name="Rodriguez Fernandez I."/>
        </authorList>
    </citation>
    <scope>NUCLEOTIDE SEQUENCE</scope>
    <source>
        <strain evidence="1">H67</strain>
        <plasmid evidence="1">pRYC11</plasmid>
    </source>
</reference>
<dbReference type="EMBL" id="LK391770">
    <property type="protein sequence ID" value="CDR98204.1"/>
    <property type="molecule type" value="Genomic_DNA"/>
</dbReference>
<evidence type="ECO:0008006" key="4">
    <source>
        <dbReference type="Google" id="ProtNLM"/>
    </source>
</evidence>
<dbReference type="RefSeq" id="WP_032249456.1">
    <property type="nucleotide sequence ID" value="NZ_AP021931.1"/>
</dbReference>
<reference evidence="1" key="2">
    <citation type="journal article" date="2015" name="Antimicrob. Agents Chemother.">
        <title>Antibiotic-Resistant Klebsiella pneumoniae and Escherichia coli High-Risk Clones and an IncFIIk Mosaic Plasmid Hosting Tn1 (blaTEM-4) in Isolates from 1990 to 2004.</title>
        <authorList>
            <person name="Rodriguez I."/>
            <person name="Novais A."/>
            <person name="Lira F."/>
            <person name="Valverde A."/>
            <person name="Curiao T."/>
            <person name="Martinez J.L."/>
            <person name="Baquero F."/>
            <person name="Canton R."/>
            <person name="Coque T.M."/>
        </authorList>
    </citation>
    <scope>NUCLEOTIDE SEQUENCE [LARGE SCALE GENOMIC DNA]</scope>
    <source>
        <strain evidence="1">H67</strain>
        <plasmid evidence="1">pRYC11</plasmid>
    </source>
</reference>
<reference evidence="2 3" key="3">
    <citation type="submission" date="2017-03" db="EMBL/GenBank/DDBJ databases">
        <authorList>
            <person name="Fouts D."/>
            <person name="Stalin M.J."/>
            <person name="Chen L."/>
            <person name="Wright M."/>
            <person name="Sutton G."/>
            <person name="Nguyen K."/>
            <person name="Vanduin D."/>
            <person name="Rojas L."/>
            <person name="Hujer A."/>
            <person name="Hujer K."/>
            <person name="Bonomo R."/>
            <person name="Kreiswirth B."/>
            <person name="Adams M."/>
        </authorList>
    </citation>
    <scope>NUCLEOTIDE SEQUENCE [LARGE SCALE GENOMIC DNA]</scope>
    <source>
        <strain evidence="2 3">39383</strain>
    </source>
</reference>